<feature type="transmembrane region" description="Helical" evidence="3">
    <location>
        <begin position="411"/>
        <end position="431"/>
    </location>
</feature>
<dbReference type="CDD" id="cd17352">
    <property type="entry name" value="MFS_MCT_SLC16"/>
    <property type="match status" value="1"/>
</dbReference>
<dbReference type="AlphaFoldDB" id="A0AAJ0BPF8"/>
<comment type="similarity">
    <text evidence="2">Belongs to the major facilitator superfamily. Monocarboxylate porter (TC 2.A.1.13) family.</text>
</comment>
<feature type="transmembrane region" description="Helical" evidence="3">
    <location>
        <begin position="342"/>
        <end position="361"/>
    </location>
</feature>
<feature type="transmembrane region" description="Helical" evidence="3">
    <location>
        <begin position="189"/>
        <end position="210"/>
    </location>
</feature>
<comment type="caution">
    <text evidence="5">The sequence shown here is derived from an EMBL/GenBank/DDBJ whole genome shotgun (WGS) entry which is preliminary data.</text>
</comment>
<protein>
    <submittedName>
        <fullName evidence="5">Major facilitator superfamily domain-containing protein</fullName>
    </submittedName>
</protein>
<dbReference type="SUPFAM" id="SSF103473">
    <property type="entry name" value="MFS general substrate transporter"/>
    <property type="match status" value="1"/>
</dbReference>
<dbReference type="RefSeq" id="XP_060278267.1">
    <property type="nucleotide sequence ID" value="XM_060429357.1"/>
</dbReference>
<dbReference type="GO" id="GO:0016020">
    <property type="term" value="C:membrane"/>
    <property type="evidence" value="ECO:0007669"/>
    <property type="project" value="UniProtKB-SubCell"/>
</dbReference>
<evidence type="ECO:0000256" key="3">
    <source>
        <dbReference type="SAM" id="Phobius"/>
    </source>
</evidence>
<dbReference type="GO" id="GO:0022857">
    <property type="term" value="F:transmembrane transporter activity"/>
    <property type="evidence" value="ECO:0007669"/>
    <property type="project" value="InterPro"/>
</dbReference>
<keyword evidence="3" id="KW-0472">Membrane</keyword>
<feature type="domain" description="Major facilitator superfamily (MFS) profile" evidence="4">
    <location>
        <begin position="54"/>
        <end position="473"/>
    </location>
</feature>
<dbReference type="Gene3D" id="1.20.1250.20">
    <property type="entry name" value="MFS general substrate transporter like domains"/>
    <property type="match status" value="2"/>
</dbReference>
<feature type="transmembrane region" description="Helical" evidence="3">
    <location>
        <begin position="133"/>
        <end position="151"/>
    </location>
</feature>
<gene>
    <name evidence="5" type="ORF">QBC33DRAFT_553004</name>
</gene>
<keyword evidence="6" id="KW-1185">Reference proteome</keyword>
<feature type="transmembrane region" description="Helical" evidence="3">
    <location>
        <begin position="277"/>
        <end position="299"/>
    </location>
</feature>
<evidence type="ECO:0000313" key="5">
    <source>
        <dbReference type="EMBL" id="KAK1762054.1"/>
    </source>
</evidence>
<feature type="transmembrane region" description="Helical" evidence="3">
    <location>
        <begin position="99"/>
        <end position="121"/>
    </location>
</feature>
<dbReference type="Pfam" id="PF07690">
    <property type="entry name" value="MFS_1"/>
    <property type="match status" value="1"/>
</dbReference>
<evidence type="ECO:0000313" key="6">
    <source>
        <dbReference type="Proteomes" id="UP001244011"/>
    </source>
</evidence>
<feature type="transmembrane region" description="Helical" evidence="3">
    <location>
        <begin position="57"/>
        <end position="79"/>
    </location>
</feature>
<dbReference type="InterPro" id="IPR020846">
    <property type="entry name" value="MFS_dom"/>
</dbReference>
<feature type="transmembrane region" description="Helical" evidence="3">
    <location>
        <begin position="373"/>
        <end position="399"/>
    </location>
</feature>
<dbReference type="Proteomes" id="UP001244011">
    <property type="component" value="Unassembled WGS sequence"/>
</dbReference>
<sequence length="490" mass="52177">MATLIEDQLSSRDDAFELSSITANPSNSAALAPLAPQVSRNAASTRSSTKKKIMSSLIVLSAFISMFTSCGLNFAFGVYQELYESMSSSGEPGPFRNASPAQIDLIGTLAVSLMSLGAPFASGWCKSYSPRTITFAGALIFALANVLASFSQKLWQFILTQGVLLGVGTCLTYIPAVTVTPGWFGKHRGLAIGILSSGTGVGGVAWAPVLRALNDSIGFRNTLRLTGGLSFLLLSFAAAMLKWEPSIERQNRLEMRDARSRLLVPLIDWRVARSRKFVAQCTSAGLQAAAYYAPVYFFSSYARTLGYSAATGATFISLSNASSAIGKVVIGYLADRLGRLNVLLFATFVSAVSALGLWLPSTLSDGDRDGRNLFIAFSILYGIFAGAYISLFPTALVELFGVQHFASVNGFLYMVRGFTALIGTPIAGALIRGNGGDAEGPRLSQAYFKTSILVGALLAGTTAAVAWVRIEAIGSLSGVQEEDQRRKWRV</sequence>
<dbReference type="PROSITE" id="PS50850">
    <property type="entry name" value="MFS"/>
    <property type="match status" value="1"/>
</dbReference>
<dbReference type="PANTHER" id="PTHR11360:SF284">
    <property type="entry name" value="EG:103B4.3 PROTEIN-RELATED"/>
    <property type="match status" value="1"/>
</dbReference>
<keyword evidence="3" id="KW-0812">Transmembrane</keyword>
<dbReference type="InterPro" id="IPR036259">
    <property type="entry name" value="MFS_trans_sf"/>
</dbReference>
<proteinExistence type="inferred from homology"/>
<accession>A0AAJ0BPF8</accession>
<dbReference type="PANTHER" id="PTHR11360">
    <property type="entry name" value="MONOCARBOXYLATE TRANSPORTER"/>
    <property type="match status" value="1"/>
</dbReference>
<feature type="transmembrane region" description="Helical" evidence="3">
    <location>
        <begin position="222"/>
        <end position="243"/>
    </location>
</feature>
<reference evidence="5" key="1">
    <citation type="submission" date="2023-06" db="EMBL/GenBank/DDBJ databases">
        <title>Genome-scale phylogeny and comparative genomics of the fungal order Sordariales.</title>
        <authorList>
            <consortium name="Lawrence Berkeley National Laboratory"/>
            <person name="Hensen N."/>
            <person name="Bonometti L."/>
            <person name="Westerberg I."/>
            <person name="Brannstrom I.O."/>
            <person name="Guillou S."/>
            <person name="Cros-Aarteil S."/>
            <person name="Calhoun S."/>
            <person name="Haridas S."/>
            <person name="Kuo A."/>
            <person name="Mondo S."/>
            <person name="Pangilinan J."/>
            <person name="Riley R."/>
            <person name="Labutti K."/>
            <person name="Andreopoulos B."/>
            <person name="Lipzen A."/>
            <person name="Chen C."/>
            <person name="Yanf M."/>
            <person name="Daum C."/>
            <person name="Ng V."/>
            <person name="Clum A."/>
            <person name="Steindorff A."/>
            <person name="Ohm R."/>
            <person name="Martin F."/>
            <person name="Silar P."/>
            <person name="Natvig D."/>
            <person name="Lalanne C."/>
            <person name="Gautier V."/>
            <person name="Ament-Velasquez S.L."/>
            <person name="Kruys A."/>
            <person name="Hutchinson M.I."/>
            <person name="Powell A.J."/>
            <person name="Barry K."/>
            <person name="Miller A.N."/>
            <person name="Grigoriev I.V."/>
            <person name="Debuchy R."/>
            <person name="Gladieux P."/>
            <person name="Thoren M.H."/>
            <person name="Johannesson H."/>
        </authorList>
    </citation>
    <scope>NUCLEOTIDE SEQUENCE</scope>
    <source>
        <strain evidence="5">8032-3</strain>
    </source>
</reference>
<dbReference type="GeneID" id="85312544"/>
<feature type="transmembrane region" description="Helical" evidence="3">
    <location>
        <begin position="451"/>
        <end position="470"/>
    </location>
</feature>
<keyword evidence="3" id="KW-1133">Transmembrane helix</keyword>
<evidence type="ECO:0000256" key="2">
    <source>
        <dbReference type="ARBA" id="ARBA00006727"/>
    </source>
</evidence>
<feature type="transmembrane region" description="Helical" evidence="3">
    <location>
        <begin position="305"/>
        <end position="330"/>
    </location>
</feature>
<evidence type="ECO:0000259" key="4">
    <source>
        <dbReference type="PROSITE" id="PS50850"/>
    </source>
</evidence>
<name>A0AAJ0BPF8_9PEZI</name>
<dbReference type="InterPro" id="IPR050327">
    <property type="entry name" value="Proton-linked_MCT"/>
</dbReference>
<comment type="subcellular location">
    <subcellularLocation>
        <location evidence="1">Membrane</location>
        <topology evidence="1">Multi-pass membrane protein</topology>
    </subcellularLocation>
</comment>
<feature type="transmembrane region" description="Helical" evidence="3">
    <location>
        <begin position="157"/>
        <end position="177"/>
    </location>
</feature>
<dbReference type="EMBL" id="MU839044">
    <property type="protein sequence ID" value="KAK1762054.1"/>
    <property type="molecule type" value="Genomic_DNA"/>
</dbReference>
<evidence type="ECO:0000256" key="1">
    <source>
        <dbReference type="ARBA" id="ARBA00004141"/>
    </source>
</evidence>
<dbReference type="InterPro" id="IPR011701">
    <property type="entry name" value="MFS"/>
</dbReference>
<organism evidence="5 6">
    <name type="scientific">Phialemonium atrogriseum</name>
    <dbReference type="NCBI Taxonomy" id="1093897"/>
    <lineage>
        <taxon>Eukaryota</taxon>
        <taxon>Fungi</taxon>
        <taxon>Dikarya</taxon>
        <taxon>Ascomycota</taxon>
        <taxon>Pezizomycotina</taxon>
        <taxon>Sordariomycetes</taxon>
        <taxon>Sordariomycetidae</taxon>
        <taxon>Cephalothecales</taxon>
        <taxon>Cephalothecaceae</taxon>
        <taxon>Phialemonium</taxon>
    </lineage>
</organism>